<dbReference type="RefSeq" id="WP_131971130.1">
    <property type="nucleotide sequence ID" value="NZ_BAABXT010000001.1"/>
</dbReference>
<dbReference type="AlphaFoldDB" id="A0A6I2RCI7"/>
<feature type="compositionally biased region" description="Basic residues" evidence="1">
    <location>
        <begin position="323"/>
        <end position="338"/>
    </location>
</feature>
<comment type="caution">
    <text evidence="3">The sequence shown here is derived from an EMBL/GenBank/DDBJ whole genome shotgun (WGS) entry which is preliminary data.</text>
</comment>
<accession>A0A6I2RCI7</accession>
<evidence type="ECO:0000256" key="1">
    <source>
        <dbReference type="SAM" id="MobiDB-lite"/>
    </source>
</evidence>
<reference evidence="3 4" key="1">
    <citation type="journal article" date="2019" name="Nat. Med.">
        <title>A library of human gut bacterial isolates paired with longitudinal multiomics data enables mechanistic microbiome research.</title>
        <authorList>
            <person name="Poyet M."/>
            <person name="Groussin M."/>
            <person name="Gibbons S.M."/>
            <person name="Avila-Pacheco J."/>
            <person name="Jiang X."/>
            <person name="Kearney S.M."/>
            <person name="Perrotta A.R."/>
            <person name="Berdy B."/>
            <person name="Zhao S."/>
            <person name="Lieberman T.D."/>
            <person name="Swanson P.K."/>
            <person name="Smith M."/>
            <person name="Roesemann S."/>
            <person name="Alexander J.E."/>
            <person name="Rich S.A."/>
            <person name="Livny J."/>
            <person name="Vlamakis H."/>
            <person name="Clish C."/>
            <person name="Bullock K."/>
            <person name="Deik A."/>
            <person name="Scott J."/>
            <person name="Pierce K.A."/>
            <person name="Xavier R.J."/>
            <person name="Alm E.J."/>
        </authorList>
    </citation>
    <scope>NUCLEOTIDE SEQUENCE [LARGE SCALE GENOMIC DNA]</scope>
    <source>
        <strain evidence="3 4">BIOML-A5</strain>
    </source>
</reference>
<dbReference type="EMBL" id="WKPO01000008">
    <property type="protein sequence ID" value="MSB48531.1"/>
    <property type="molecule type" value="Genomic_DNA"/>
</dbReference>
<evidence type="ECO:0000313" key="3">
    <source>
        <dbReference type="EMBL" id="MSB48531.1"/>
    </source>
</evidence>
<evidence type="ECO:0000313" key="4">
    <source>
        <dbReference type="Proteomes" id="UP000429811"/>
    </source>
</evidence>
<protein>
    <submittedName>
        <fullName evidence="3">Uncharacterized protein</fullName>
    </submittedName>
</protein>
<name>A0A6I2RCI7_FLAPL</name>
<organism evidence="3 4">
    <name type="scientific">Flavonifractor plautii</name>
    <name type="common">Fusobacterium plautii</name>
    <dbReference type="NCBI Taxonomy" id="292800"/>
    <lineage>
        <taxon>Bacteria</taxon>
        <taxon>Bacillati</taxon>
        <taxon>Bacillota</taxon>
        <taxon>Clostridia</taxon>
        <taxon>Eubacteriales</taxon>
        <taxon>Oscillospiraceae</taxon>
        <taxon>Flavonifractor</taxon>
    </lineage>
</organism>
<evidence type="ECO:0000313" key="2">
    <source>
        <dbReference type="EMBL" id="MDB7932266.1"/>
    </source>
</evidence>
<gene>
    <name evidence="3" type="ORF">GKE90_07425</name>
    <name evidence="2" type="ORF">PNE06_04185</name>
</gene>
<sequence length="359" mass="41785">MELNRLTQDLYAEGYTREQHPNFVYWSNWQNFGYRWEALLKFTWETPCGLLIRGDSDLGRGLAAGDAAYGGICYCPENDNPLLLCPYEKKACPHIPQGFPRPFCPCRCTGRLYDYECSAEKVEAERAREIHRQYMELTGGACCACVVGSNGDQGGCLEVRYDVEQCIRCRCKNEVCVIRKEKRDLRRANVFYDIRRTWITRTGFLEEKKVELTKGVKVFPRFVAWTDAEIWLQTKQAEYDPLHSRSVSQPQMTPQDRQQAFFSKMHRQYGKYDYFEFHYEVENIHIARSERRDRVRDLQDAALGAEVVHDADLKKAAAEHKREAKRQRSAQRQRRKAHGTQTESGGEQLALYSDSTEEI</sequence>
<dbReference type="Proteomes" id="UP001211173">
    <property type="component" value="Unassembled WGS sequence"/>
</dbReference>
<feature type="region of interest" description="Disordered" evidence="1">
    <location>
        <begin position="314"/>
        <end position="359"/>
    </location>
</feature>
<dbReference type="Proteomes" id="UP000429811">
    <property type="component" value="Unassembled WGS sequence"/>
</dbReference>
<proteinExistence type="predicted"/>
<reference evidence="2" key="2">
    <citation type="submission" date="2023-01" db="EMBL/GenBank/DDBJ databases">
        <title>Human gut microbiome strain richness.</title>
        <authorList>
            <person name="Chen-Liaw A."/>
        </authorList>
    </citation>
    <scope>NUCLEOTIDE SEQUENCE</scope>
    <source>
        <strain evidence="2">1001287st1_F4_1001285I_161205</strain>
    </source>
</reference>
<dbReference type="EMBL" id="JAQLWV010000004">
    <property type="protein sequence ID" value="MDB7932266.1"/>
    <property type="molecule type" value="Genomic_DNA"/>
</dbReference>